<feature type="signal peptide" evidence="13">
    <location>
        <begin position="1"/>
        <end position="42"/>
    </location>
</feature>
<reference evidence="16" key="1">
    <citation type="submission" date="2020-03" db="EMBL/GenBank/DDBJ databases">
        <authorList>
            <person name="Guo F."/>
        </authorList>
    </citation>
    <scope>NUCLEOTIDE SEQUENCE</scope>
    <source>
        <strain evidence="16">JCM 30134</strain>
    </source>
</reference>
<evidence type="ECO:0000256" key="1">
    <source>
        <dbReference type="ARBA" id="ARBA00004571"/>
    </source>
</evidence>
<dbReference type="InterPro" id="IPR012910">
    <property type="entry name" value="Plug_dom"/>
</dbReference>
<evidence type="ECO:0000256" key="4">
    <source>
        <dbReference type="ARBA" id="ARBA00022496"/>
    </source>
</evidence>
<dbReference type="CDD" id="cd01347">
    <property type="entry name" value="ligand_gated_channel"/>
    <property type="match status" value="1"/>
</dbReference>
<dbReference type="Proteomes" id="UP000787472">
    <property type="component" value="Unassembled WGS sequence"/>
</dbReference>
<protein>
    <submittedName>
        <fullName evidence="16">TonB-dependent receptor</fullName>
    </submittedName>
</protein>
<feature type="chain" id="PRO_5038543328" evidence="13">
    <location>
        <begin position="43"/>
        <end position="739"/>
    </location>
</feature>
<proteinExistence type="inferred from homology"/>
<keyword evidence="10 11" id="KW-0998">Cell outer membrane</keyword>
<dbReference type="PROSITE" id="PS52016">
    <property type="entry name" value="TONB_DEPENDENT_REC_3"/>
    <property type="match status" value="1"/>
</dbReference>
<keyword evidence="16" id="KW-0675">Receptor</keyword>
<dbReference type="PROSITE" id="PS51257">
    <property type="entry name" value="PROKAR_LIPOPROTEIN"/>
    <property type="match status" value="1"/>
</dbReference>
<dbReference type="EMBL" id="JAAONZ010000016">
    <property type="protein sequence ID" value="NHO67425.1"/>
    <property type="molecule type" value="Genomic_DNA"/>
</dbReference>
<evidence type="ECO:0000256" key="12">
    <source>
        <dbReference type="RuleBase" id="RU003357"/>
    </source>
</evidence>
<gene>
    <name evidence="16" type="ORF">G8770_17915</name>
</gene>
<sequence length="739" mass="80615">MNDSVFRSSIPSHIKCLVRATQQAMPASVLACSLFLSPQLLAQQAAVLEEVTVTAQRRAEKSEDVPISITAISADMLGKGDVQQLSDIMKLTPGLRFDNQGSLAQPTIRGVGTAVAVSGGGSNVGIYTDGFLSPNPFFVDSELLNVESVQVLKGPQGTLFGRNSTGGAILVTTVKPDSDPRAEAEFAYGSYDTKSAKLYATGGPSDDLAFDLAAQVRQSDNFDDNITTGSDEAAAYDNWMVRLGARWDINDQTSLIVRYTHTDTDNRTAVTPNGFEEDGRIYSSALFWGGQVATDPDQVSVNFQPEFLAESDVYQMTLEHQLEGAVLTSYTQYRRERTHNEMDFDFSSATFFHYKYDVNSDIFTQEFLLASDSGSALQWTTGLFLFMDDNEFTDNQADQGAGFVLNGGSGTDSRSIAAFGDVTYALMDRLFLTGGLRLSYDKTQDAYLTVAADGLGGITQQDVDDISDTNLTPRVVMRYTPTDNSSVYASYTQGFKAGLLNVGSTSVDGIDVDPEEIRAYEVGYKYASNELTFDVAAFYYDYQDLQVATYDGPKSLIENAADSRVYGMDAQLRLALTHELSVNVGGAYVNAEYENFDRSQAWEQCLAFTGCAGSPYGIFVPGYVEAAGFQMQRSPELTANLGVSYSTLIAGGTLDLSSTFYYTSDFYFDSSEQFEQDSYELLSARAQWTAPSERYSVAVYGDNLTDAEYRTQVLPQQLGAMSMWGAPATLGISLNVKLN</sequence>
<keyword evidence="7" id="KW-0406">Ion transport</keyword>
<evidence type="ECO:0000256" key="5">
    <source>
        <dbReference type="ARBA" id="ARBA00022692"/>
    </source>
</evidence>
<keyword evidence="17" id="KW-1185">Reference proteome</keyword>
<keyword evidence="9 11" id="KW-0472">Membrane</keyword>
<evidence type="ECO:0000256" key="2">
    <source>
        <dbReference type="ARBA" id="ARBA00022448"/>
    </source>
</evidence>
<keyword evidence="8 12" id="KW-0798">TonB box</keyword>
<dbReference type="SUPFAM" id="SSF56935">
    <property type="entry name" value="Porins"/>
    <property type="match status" value="1"/>
</dbReference>
<keyword evidence="2 11" id="KW-0813">Transport</keyword>
<evidence type="ECO:0000259" key="15">
    <source>
        <dbReference type="Pfam" id="PF07715"/>
    </source>
</evidence>
<evidence type="ECO:0000313" key="16">
    <source>
        <dbReference type="EMBL" id="NHO67425.1"/>
    </source>
</evidence>
<keyword evidence="6" id="KW-0408">Iron</keyword>
<dbReference type="InterPro" id="IPR036942">
    <property type="entry name" value="Beta-barrel_TonB_sf"/>
</dbReference>
<evidence type="ECO:0000256" key="8">
    <source>
        <dbReference type="ARBA" id="ARBA00023077"/>
    </source>
</evidence>
<dbReference type="Gene3D" id="2.40.170.20">
    <property type="entry name" value="TonB-dependent receptor, beta-barrel domain"/>
    <property type="match status" value="1"/>
</dbReference>
<accession>A0A9E5T1H1</accession>
<evidence type="ECO:0000256" key="10">
    <source>
        <dbReference type="ARBA" id="ARBA00023237"/>
    </source>
</evidence>
<evidence type="ECO:0000259" key="14">
    <source>
        <dbReference type="Pfam" id="PF00593"/>
    </source>
</evidence>
<comment type="caution">
    <text evidence="16">The sequence shown here is derived from an EMBL/GenBank/DDBJ whole genome shotgun (WGS) entry which is preliminary data.</text>
</comment>
<dbReference type="InterPro" id="IPR039426">
    <property type="entry name" value="TonB-dep_rcpt-like"/>
</dbReference>
<organism evidence="16 17">
    <name type="scientific">Pseudomaricurvus hydrocarbonicus</name>
    <dbReference type="NCBI Taxonomy" id="1470433"/>
    <lineage>
        <taxon>Bacteria</taxon>
        <taxon>Pseudomonadati</taxon>
        <taxon>Pseudomonadota</taxon>
        <taxon>Gammaproteobacteria</taxon>
        <taxon>Cellvibrionales</taxon>
        <taxon>Cellvibrionaceae</taxon>
        <taxon>Pseudomaricurvus</taxon>
    </lineage>
</organism>
<dbReference type="GO" id="GO:0009279">
    <property type="term" value="C:cell outer membrane"/>
    <property type="evidence" value="ECO:0007669"/>
    <property type="project" value="UniProtKB-SubCell"/>
</dbReference>
<dbReference type="RefSeq" id="WP_167190071.1">
    <property type="nucleotide sequence ID" value="NZ_JAAONZ010000016.1"/>
</dbReference>
<dbReference type="AlphaFoldDB" id="A0A9E5T1H1"/>
<dbReference type="PANTHER" id="PTHR32552">
    <property type="entry name" value="FERRICHROME IRON RECEPTOR-RELATED"/>
    <property type="match status" value="1"/>
</dbReference>
<dbReference type="GO" id="GO:0006826">
    <property type="term" value="P:iron ion transport"/>
    <property type="evidence" value="ECO:0007669"/>
    <property type="project" value="UniProtKB-KW"/>
</dbReference>
<evidence type="ECO:0000256" key="3">
    <source>
        <dbReference type="ARBA" id="ARBA00022452"/>
    </source>
</evidence>
<keyword evidence="13" id="KW-0732">Signal</keyword>
<dbReference type="PANTHER" id="PTHR32552:SF81">
    <property type="entry name" value="TONB-DEPENDENT OUTER MEMBRANE RECEPTOR"/>
    <property type="match status" value="1"/>
</dbReference>
<comment type="similarity">
    <text evidence="11 12">Belongs to the TonB-dependent receptor family.</text>
</comment>
<evidence type="ECO:0000256" key="7">
    <source>
        <dbReference type="ARBA" id="ARBA00023065"/>
    </source>
</evidence>
<feature type="domain" description="TonB-dependent receptor plug" evidence="15">
    <location>
        <begin position="63"/>
        <end position="168"/>
    </location>
</feature>
<keyword evidence="4" id="KW-0410">Iron transport</keyword>
<evidence type="ECO:0000256" key="6">
    <source>
        <dbReference type="ARBA" id="ARBA00023004"/>
    </source>
</evidence>
<evidence type="ECO:0000313" key="17">
    <source>
        <dbReference type="Proteomes" id="UP000787472"/>
    </source>
</evidence>
<name>A0A9E5T1H1_9GAMM</name>
<keyword evidence="3 11" id="KW-1134">Transmembrane beta strand</keyword>
<dbReference type="InterPro" id="IPR000531">
    <property type="entry name" value="Beta-barrel_TonB"/>
</dbReference>
<comment type="subcellular location">
    <subcellularLocation>
        <location evidence="1 11">Cell outer membrane</location>
        <topology evidence="1 11">Multi-pass membrane protein</topology>
    </subcellularLocation>
</comment>
<keyword evidence="5 11" id="KW-0812">Transmembrane</keyword>
<evidence type="ECO:0000256" key="11">
    <source>
        <dbReference type="PROSITE-ProRule" id="PRU01360"/>
    </source>
</evidence>
<feature type="domain" description="TonB-dependent receptor-like beta-barrel" evidence="14">
    <location>
        <begin position="260"/>
        <end position="704"/>
    </location>
</feature>
<dbReference type="Pfam" id="PF00593">
    <property type="entry name" value="TonB_dep_Rec_b-barrel"/>
    <property type="match status" value="1"/>
</dbReference>
<evidence type="ECO:0000256" key="9">
    <source>
        <dbReference type="ARBA" id="ARBA00023136"/>
    </source>
</evidence>
<dbReference type="Pfam" id="PF07715">
    <property type="entry name" value="Plug"/>
    <property type="match status" value="1"/>
</dbReference>
<evidence type="ECO:0000256" key="13">
    <source>
        <dbReference type="SAM" id="SignalP"/>
    </source>
</evidence>